<dbReference type="Proteomes" id="UP000030651">
    <property type="component" value="Unassembled WGS sequence"/>
</dbReference>
<accession>W3X2I3</accession>
<dbReference type="InParanoid" id="W3X2I3"/>
<keyword evidence="2" id="KW-1185">Reference proteome</keyword>
<dbReference type="GeneID" id="19272807"/>
<name>W3X2I3_PESFW</name>
<evidence type="ECO:0000313" key="2">
    <source>
        <dbReference type="Proteomes" id="UP000030651"/>
    </source>
</evidence>
<sequence>MQDNYVTGGCNVTSGALNCRTKSSGEGPGRDKFLESPQSRVDVLDPWSDNATTESIDAYFGRFTTAITNGYRTRFGSSEYDADKVRNNVALPPGAASGVV</sequence>
<gene>
    <name evidence="1" type="ORF">PFICI_07794</name>
</gene>
<dbReference type="AlphaFoldDB" id="W3X2I3"/>
<reference evidence="2" key="1">
    <citation type="journal article" date="2015" name="BMC Genomics">
        <title>Genomic and transcriptomic analysis of the endophytic fungus Pestalotiopsis fici reveals its lifestyle and high potential for synthesis of natural products.</title>
        <authorList>
            <person name="Wang X."/>
            <person name="Zhang X."/>
            <person name="Liu L."/>
            <person name="Xiang M."/>
            <person name="Wang W."/>
            <person name="Sun X."/>
            <person name="Che Y."/>
            <person name="Guo L."/>
            <person name="Liu G."/>
            <person name="Guo L."/>
            <person name="Wang C."/>
            <person name="Yin W.B."/>
            <person name="Stadler M."/>
            <person name="Zhang X."/>
            <person name="Liu X."/>
        </authorList>
    </citation>
    <scope>NUCLEOTIDE SEQUENCE [LARGE SCALE GENOMIC DNA]</scope>
    <source>
        <strain evidence="2">W106-1 / CGMCC3.15140</strain>
    </source>
</reference>
<dbReference type="KEGG" id="pfy:PFICI_07794"/>
<dbReference type="EMBL" id="KI912113">
    <property type="protein sequence ID" value="ETS80265.1"/>
    <property type="molecule type" value="Genomic_DNA"/>
</dbReference>
<dbReference type="RefSeq" id="XP_007834566.1">
    <property type="nucleotide sequence ID" value="XM_007836375.1"/>
</dbReference>
<protein>
    <submittedName>
        <fullName evidence="1">Uncharacterized protein</fullName>
    </submittedName>
</protein>
<organism evidence="1 2">
    <name type="scientific">Pestalotiopsis fici (strain W106-1 / CGMCC3.15140)</name>
    <dbReference type="NCBI Taxonomy" id="1229662"/>
    <lineage>
        <taxon>Eukaryota</taxon>
        <taxon>Fungi</taxon>
        <taxon>Dikarya</taxon>
        <taxon>Ascomycota</taxon>
        <taxon>Pezizomycotina</taxon>
        <taxon>Sordariomycetes</taxon>
        <taxon>Xylariomycetidae</taxon>
        <taxon>Amphisphaeriales</taxon>
        <taxon>Sporocadaceae</taxon>
        <taxon>Pestalotiopsis</taxon>
    </lineage>
</organism>
<proteinExistence type="predicted"/>
<evidence type="ECO:0000313" key="1">
    <source>
        <dbReference type="EMBL" id="ETS80265.1"/>
    </source>
</evidence>
<dbReference type="OrthoDB" id="5242705at2759"/>
<dbReference type="HOGENOM" id="CLU_2307040_0_0_1"/>